<dbReference type="SUPFAM" id="SSF49785">
    <property type="entry name" value="Galactose-binding domain-like"/>
    <property type="match status" value="1"/>
</dbReference>
<comment type="subunit">
    <text evidence="3">Homotrimer.</text>
</comment>
<comment type="similarity">
    <text evidence="2">Belongs to the fucolectin family.</text>
</comment>
<accession>A0A5F8H1H5</accession>
<proteinExistence type="inferred from homology"/>
<dbReference type="Bgee" id="ENSMODG00000049152">
    <property type="expression patterns" value="Expressed in lung and 16 other cell types or tissues"/>
</dbReference>
<dbReference type="InterPro" id="IPR006585">
    <property type="entry name" value="FTP1"/>
</dbReference>
<dbReference type="PANTHER" id="PTHR45713">
    <property type="entry name" value="FTP DOMAIN-CONTAINING PROTEIN"/>
    <property type="match status" value="1"/>
</dbReference>
<keyword evidence="7" id="KW-1015">Disulfide bond</keyword>
<feature type="domain" description="Fucolectin tachylectin-4 pentraxin-1" evidence="9">
    <location>
        <begin position="46"/>
        <end position="185"/>
    </location>
</feature>
<keyword evidence="6" id="KW-0106">Calcium</keyword>
<dbReference type="GeneTree" id="ENSGT01060000248575"/>
<reference evidence="10 11" key="1">
    <citation type="journal article" date="2007" name="Nature">
        <title>Genome of the marsupial Monodelphis domestica reveals innovation in non-coding sequences.</title>
        <authorList>
            <person name="Mikkelsen T.S."/>
            <person name="Wakefield M.J."/>
            <person name="Aken B."/>
            <person name="Amemiya C.T."/>
            <person name="Chang J.L."/>
            <person name="Duke S."/>
            <person name="Garber M."/>
            <person name="Gentles A.J."/>
            <person name="Goodstadt L."/>
            <person name="Heger A."/>
            <person name="Jurka J."/>
            <person name="Kamal M."/>
            <person name="Mauceli E."/>
            <person name="Searle S.M."/>
            <person name="Sharpe T."/>
            <person name="Baker M.L."/>
            <person name="Batzer M.A."/>
            <person name="Benos P.V."/>
            <person name="Belov K."/>
            <person name="Clamp M."/>
            <person name="Cook A."/>
            <person name="Cuff J."/>
            <person name="Das R."/>
            <person name="Davidow L."/>
            <person name="Deakin J.E."/>
            <person name="Fazzari M.J."/>
            <person name="Glass J.L."/>
            <person name="Grabherr M."/>
            <person name="Greally J.M."/>
            <person name="Gu W."/>
            <person name="Hore T.A."/>
            <person name="Huttley G.A."/>
            <person name="Kleber M."/>
            <person name="Jirtle R.L."/>
            <person name="Koina E."/>
            <person name="Lee J.T."/>
            <person name="Mahony S."/>
            <person name="Marra M.A."/>
            <person name="Miller R.D."/>
            <person name="Nicholls R.D."/>
            <person name="Oda M."/>
            <person name="Papenfuss A.T."/>
            <person name="Parra Z.E."/>
            <person name="Pollock D.D."/>
            <person name="Ray D.A."/>
            <person name="Schein J.E."/>
            <person name="Speed T.P."/>
            <person name="Thompson K."/>
            <person name="VandeBerg J.L."/>
            <person name="Wade C.M."/>
            <person name="Walker J.A."/>
            <person name="Waters P.D."/>
            <person name="Webber C."/>
            <person name="Weidman J.R."/>
            <person name="Xie X."/>
            <person name="Zody M.C."/>
            <person name="Baldwin J."/>
            <person name="Abdouelleil A."/>
            <person name="Abdulkadir J."/>
            <person name="Abebe A."/>
            <person name="Abera B."/>
            <person name="Abreu J."/>
            <person name="Acer S.C."/>
            <person name="Aftuck L."/>
            <person name="Alexander A."/>
            <person name="An P."/>
            <person name="Anderson E."/>
            <person name="Anderson S."/>
            <person name="Arachi H."/>
            <person name="Azer M."/>
            <person name="Bachantsang P."/>
            <person name="Barry A."/>
            <person name="Bayul T."/>
            <person name="Berlin A."/>
            <person name="Bessette D."/>
            <person name="Bloom T."/>
            <person name="Bloom T."/>
            <person name="Boguslavskiy L."/>
            <person name="Bonnet C."/>
            <person name="Boukhgalter B."/>
            <person name="Bourzgui I."/>
            <person name="Brown A."/>
            <person name="Cahill P."/>
            <person name="Channer S."/>
            <person name="Cheshatsang Y."/>
            <person name="Chuda L."/>
            <person name="Citroen M."/>
            <person name="Collymore A."/>
            <person name="Cooke P."/>
            <person name="Costello M."/>
            <person name="D'Aco K."/>
            <person name="Daza R."/>
            <person name="De Haan G."/>
            <person name="DeGray S."/>
            <person name="DeMaso C."/>
            <person name="Dhargay N."/>
            <person name="Dooley K."/>
            <person name="Dooley E."/>
            <person name="Doricent M."/>
            <person name="Dorje P."/>
            <person name="Dorjee K."/>
            <person name="Dupes A."/>
            <person name="Elong R."/>
            <person name="Falk J."/>
            <person name="Farina A."/>
            <person name="Faro S."/>
            <person name="Ferguson D."/>
            <person name="Fisher S."/>
            <person name="Foley C.D."/>
            <person name="Franke A."/>
            <person name="Friedrich D."/>
            <person name="Gadbois L."/>
            <person name="Gearin G."/>
            <person name="Gearin C.R."/>
            <person name="Giannoukos G."/>
            <person name="Goode T."/>
            <person name="Graham J."/>
            <person name="Grandbois E."/>
            <person name="Grewal S."/>
            <person name="Gyaltsen K."/>
            <person name="Hafez N."/>
            <person name="Hagos B."/>
            <person name="Hall J."/>
            <person name="Henson C."/>
            <person name="Hollinger A."/>
            <person name="Honan T."/>
            <person name="Huard M.D."/>
            <person name="Hughes L."/>
            <person name="Hurhula B."/>
            <person name="Husby M.E."/>
            <person name="Kamat A."/>
            <person name="Kanga B."/>
            <person name="Kashin S."/>
            <person name="Khazanovich D."/>
            <person name="Kisner P."/>
            <person name="Lance K."/>
            <person name="Lara M."/>
            <person name="Lee W."/>
            <person name="Lennon N."/>
            <person name="Letendre F."/>
            <person name="LeVine R."/>
            <person name="Lipovsky A."/>
            <person name="Liu X."/>
            <person name="Liu J."/>
            <person name="Liu S."/>
            <person name="Lokyitsang T."/>
            <person name="Lokyitsang Y."/>
            <person name="Lubonja R."/>
            <person name="Lui A."/>
            <person name="MacDonald P."/>
            <person name="Magnisalis V."/>
            <person name="Maru K."/>
            <person name="Matthews C."/>
            <person name="McCusker W."/>
            <person name="McDonough S."/>
            <person name="Mehta T."/>
            <person name="Meldrim J."/>
            <person name="Meneus L."/>
            <person name="Mihai O."/>
            <person name="Mihalev A."/>
            <person name="Mihova T."/>
            <person name="Mittelman R."/>
            <person name="Mlenga V."/>
            <person name="Montmayeur A."/>
            <person name="Mulrain L."/>
            <person name="Navidi A."/>
            <person name="Naylor J."/>
            <person name="Negash T."/>
            <person name="Nguyen T."/>
            <person name="Nguyen N."/>
            <person name="Nicol R."/>
            <person name="Norbu C."/>
            <person name="Norbu N."/>
            <person name="Novod N."/>
            <person name="O'Neill B."/>
            <person name="Osman S."/>
            <person name="Markiewicz E."/>
            <person name="Oyono O.L."/>
            <person name="Patti C."/>
            <person name="Phunkhang P."/>
            <person name="Pierre F."/>
            <person name="Priest M."/>
            <person name="Raghuraman S."/>
            <person name="Rege F."/>
            <person name="Reyes R."/>
            <person name="Rise C."/>
            <person name="Rogov P."/>
            <person name="Ross K."/>
            <person name="Ryan E."/>
            <person name="Settipalli S."/>
            <person name="Shea T."/>
            <person name="Sherpa N."/>
            <person name="Shi L."/>
            <person name="Shih D."/>
            <person name="Sparrow T."/>
            <person name="Spaulding J."/>
            <person name="Stalker J."/>
            <person name="Stange-Thomann N."/>
            <person name="Stavropoulos S."/>
            <person name="Stone C."/>
            <person name="Strader C."/>
            <person name="Tesfaye S."/>
            <person name="Thomson T."/>
            <person name="Thoulutsang Y."/>
            <person name="Thoulutsang D."/>
            <person name="Topham K."/>
            <person name="Topping I."/>
            <person name="Tsamla T."/>
            <person name="Vassiliev H."/>
            <person name="Vo A."/>
            <person name="Wangchuk T."/>
            <person name="Wangdi T."/>
            <person name="Weiand M."/>
            <person name="Wilkinson J."/>
            <person name="Wilson A."/>
            <person name="Yadav S."/>
            <person name="Young G."/>
            <person name="Yu Q."/>
            <person name="Zembek L."/>
            <person name="Zhong D."/>
            <person name="Zimmer A."/>
            <person name="Zwirko Z."/>
            <person name="Jaffe D.B."/>
            <person name="Alvarez P."/>
            <person name="Brockman W."/>
            <person name="Butler J."/>
            <person name="Chin C."/>
            <person name="Gnerre S."/>
            <person name="MacCallum I."/>
            <person name="Graves J.A."/>
            <person name="Ponting C.P."/>
            <person name="Breen M."/>
            <person name="Samollow P.B."/>
            <person name="Lander E.S."/>
            <person name="Lindblad-Toh K."/>
        </authorList>
    </citation>
    <scope>NUCLEOTIDE SEQUENCE [LARGE SCALE GENOMIC DNA]</scope>
</reference>
<dbReference type="GO" id="GO:0010185">
    <property type="term" value="P:regulation of cellular defense response"/>
    <property type="evidence" value="ECO:0007669"/>
    <property type="project" value="UniProtKB-ARBA"/>
</dbReference>
<feature type="compositionally biased region" description="Low complexity" evidence="8">
    <location>
        <begin position="185"/>
        <end position="195"/>
    </location>
</feature>
<organism evidence="10 11">
    <name type="scientific">Monodelphis domestica</name>
    <name type="common">Gray short-tailed opossum</name>
    <dbReference type="NCBI Taxonomy" id="13616"/>
    <lineage>
        <taxon>Eukaryota</taxon>
        <taxon>Metazoa</taxon>
        <taxon>Chordata</taxon>
        <taxon>Craniata</taxon>
        <taxon>Vertebrata</taxon>
        <taxon>Euteleostomi</taxon>
        <taxon>Mammalia</taxon>
        <taxon>Metatheria</taxon>
        <taxon>Didelphimorphia</taxon>
        <taxon>Didelphidae</taxon>
        <taxon>Monodelphis</taxon>
    </lineage>
</organism>
<protein>
    <recommendedName>
        <fullName evidence="9">Fucolectin tachylectin-4 pentraxin-1 domain-containing protein</fullName>
    </recommendedName>
</protein>
<evidence type="ECO:0000256" key="3">
    <source>
        <dbReference type="ARBA" id="ARBA00011233"/>
    </source>
</evidence>
<comment type="function">
    <text evidence="1">Acts as a defensive agent. Recognizes blood group fucosylated oligosaccharides including A, B, H and Lewis B-type antigens. Does not recognize Lewis A antigen and has low affinity for monovalent haptens.</text>
</comment>
<dbReference type="InterPro" id="IPR008979">
    <property type="entry name" value="Galactose-bd-like_sf"/>
</dbReference>
<dbReference type="GO" id="GO:0042806">
    <property type="term" value="F:fucose binding"/>
    <property type="evidence" value="ECO:0007669"/>
    <property type="project" value="UniProtKB-ARBA"/>
</dbReference>
<sequence length="217" mass="23833">MNTVLTPEPSIFPLNKTTSLQLPAPRCTFHLCLTPVPHLPLGPGQTKKVKTSQSTVFIPSQFPDKPMDGSSQSGNCVQTLQEDDPWWMADLGSTQIVNSISITNRKDCCQEQINGVIILVGDSADLNGKMNARCAVINSLSQGKTEFFKCETMQGRYVSVVNPKRRTFLSFCEVRVFGKASDSISSSIATSSPESQPFLPKAYDQESRELPGEYQGH</sequence>
<dbReference type="AlphaFoldDB" id="A0A5F8H1H5"/>
<keyword evidence="5" id="KW-0430">Lectin</keyword>
<evidence type="ECO:0000256" key="7">
    <source>
        <dbReference type="ARBA" id="ARBA00023157"/>
    </source>
</evidence>
<keyword evidence="11" id="KW-1185">Reference proteome</keyword>
<evidence type="ECO:0000313" key="11">
    <source>
        <dbReference type="Proteomes" id="UP000002280"/>
    </source>
</evidence>
<reference evidence="10" key="2">
    <citation type="submission" date="2025-08" db="UniProtKB">
        <authorList>
            <consortium name="Ensembl"/>
        </authorList>
    </citation>
    <scope>IDENTIFICATION</scope>
</reference>
<evidence type="ECO:0000256" key="5">
    <source>
        <dbReference type="ARBA" id="ARBA00022734"/>
    </source>
</evidence>
<evidence type="ECO:0000256" key="8">
    <source>
        <dbReference type="SAM" id="MobiDB-lite"/>
    </source>
</evidence>
<dbReference type="Gene3D" id="2.60.120.260">
    <property type="entry name" value="Galactose-binding domain-like"/>
    <property type="match status" value="1"/>
</dbReference>
<feature type="compositionally biased region" description="Basic and acidic residues" evidence="8">
    <location>
        <begin position="203"/>
        <end position="217"/>
    </location>
</feature>
<dbReference type="InterPro" id="IPR051941">
    <property type="entry name" value="BG_Antigen-Binding_Lectin"/>
</dbReference>
<evidence type="ECO:0000259" key="9">
    <source>
        <dbReference type="SMART" id="SM00607"/>
    </source>
</evidence>
<dbReference type="PANTHER" id="PTHR45713:SF20">
    <property type="entry name" value="FUCOLECTIN TACHYLECTIN-4 PENTRAXIN-1 DOMAIN-CONTAINING PROTEIN"/>
    <property type="match status" value="1"/>
</dbReference>
<name>A0A5F8H1H5_MONDO</name>
<dbReference type="Pfam" id="PF22633">
    <property type="entry name" value="F5_F8_type_C_2"/>
    <property type="match status" value="1"/>
</dbReference>
<feature type="region of interest" description="Disordered" evidence="8">
    <location>
        <begin position="185"/>
        <end position="217"/>
    </location>
</feature>
<evidence type="ECO:0000256" key="2">
    <source>
        <dbReference type="ARBA" id="ARBA00010147"/>
    </source>
</evidence>
<evidence type="ECO:0000256" key="6">
    <source>
        <dbReference type="ARBA" id="ARBA00022837"/>
    </source>
</evidence>
<evidence type="ECO:0000256" key="1">
    <source>
        <dbReference type="ARBA" id="ARBA00002219"/>
    </source>
</evidence>
<dbReference type="GO" id="GO:0001868">
    <property type="term" value="P:regulation of complement activation, lectin pathway"/>
    <property type="evidence" value="ECO:0007669"/>
    <property type="project" value="UniProtKB-ARBA"/>
</dbReference>
<dbReference type="Ensembl" id="ENSMODT00000059609.1">
    <property type="protein sequence ID" value="ENSMODP00000053662.1"/>
    <property type="gene ID" value="ENSMODG00000049152.1"/>
</dbReference>
<dbReference type="GO" id="GO:0046872">
    <property type="term" value="F:metal ion binding"/>
    <property type="evidence" value="ECO:0007669"/>
    <property type="project" value="UniProtKB-KW"/>
</dbReference>
<evidence type="ECO:0000256" key="4">
    <source>
        <dbReference type="ARBA" id="ARBA00022723"/>
    </source>
</evidence>
<keyword evidence="4" id="KW-0479">Metal-binding</keyword>
<dbReference type="Proteomes" id="UP000002280">
    <property type="component" value="Chromosome 8"/>
</dbReference>
<dbReference type="SMART" id="SM00607">
    <property type="entry name" value="FTP"/>
    <property type="match status" value="1"/>
</dbReference>
<reference evidence="10" key="3">
    <citation type="submission" date="2025-09" db="UniProtKB">
        <authorList>
            <consortium name="Ensembl"/>
        </authorList>
    </citation>
    <scope>IDENTIFICATION</scope>
</reference>
<evidence type="ECO:0000313" key="10">
    <source>
        <dbReference type="Ensembl" id="ENSMODP00000053662.1"/>
    </source>
</evidence>